<reference evidence="9 10" key="1">
    <citation type="submission" date="2019-03" db="EMBL/GenBank/DDBJ databases">
        <title>Genomic Encyclopedia of Type Strains, Phase IV (KMG-IV): sequencing the most valuable type-strain genomes for metagenomic binning, comparative biology and taxonomic classification.</title>
        <authorList>
            <person name="Goeker M."/>
        </authorList>
    </citation>
    <scope>NUCLEOTIDE SEQUENCE [LARGE SCALE GENOMIC DNA]</scope>
    <source>
        <strain evidence="9 10">DSM 2132</strain>
    </source>
</reference>
<comment type="function">
    <text evidence="6">Catalyzes the ATP-dependent conversion of 5-aminoimidazole ribonucleotide (AIR) and HCO(3)- to N5-carboxyaminoimidazole ribonucleotide (N5-CAIR).</text>
</comment>
<comment type="function">
    <text evidence="5">Catalyzes the ATP-dependent conversion of 5-aminoimidazole ribonucleotide (AIR) and HCO(3)(-) to N5-carboxyaminoimidazole ribonucleotide (N5-CAIR).</text>
</comment>
<evidence type="ECO:0000256" key="3">
    <source>
        <dbReference type="ARBA" id="ARBA00022755"/>
    </source>
</evidence>
<comment type="subunit">
    <text evidence="5 6">Homodimer.</text>
</comment>
<dbReference type="GO" id="GO:0034028">
    <property type="term" value="F:5-(carboxyamino)imidazole ribonucleotide synthase activity"/>
    <property type="evidence" value="ECO:0007669"/>
    <property type="project" value="UniProtKB-UniRule"/>
</dbReference>
<dbReference type="GO" id="GO:0005829">
    <property type="term" value="C:cytosol"/>
    <property type="evidence" value="ECO:0007669"/>
    <property type="project" value="TreeGrafter"/>
</dbReference>
<dbReference type="EMBL" id="SLXO01000001">
    <property type="protein sequence ID" value="TCP38465.1"/>
    <property type="molecule type" value="Genomic_DNA"/>
</dbReference>
<dbReference type="PANTHER" id="PTHR11609:SF5">
    <property type="entry name" value="PHOSPHORIBOSYLAMINOIMIDAZOLE CARBOXYLASE"/>
    <property type="match status" value="1"/>
</dbReference>
<dbReference type="InterPro" id="IPR011054">
    <property type="entry name" value="Rudment_hybrid_motif"/>
</dbReference>
<keyword evidence="4 5" id="KW-0067">ATP-binding</keyword>
<comment type="catalytic activity">
    <reaction evidence="5 6">
        <text>5-amino-1-(5-phospho-beta-D-ribosyl)imidazole + hydrogencarbonate + ATP = 5-carboxyamino-1-(5-phospho-D-ribosyl)imidazole + ADP + phosphate + 2 H(+)</text>
        <dbReference type="Rhea" id="RHEA:19317"/>
        <dbReference type="ChEBI" id="CHEBI:15378"/>
        <dbReference type="ChEBI" id="CHEBI:17544"/>
        <dbReference type="ChEBI" id="CHEBI:30616"/>
        <dbReference type="ChEBI" id="CHEBI:43474"/>
        <dbReference type="ChEBI" id="CHEBI:58730"/>
        <dbReference type="ChEBI" id="CHEBI:137981"/>
        <dbReference type="ChEBI" id="CHEBI:456216"/>
        <dbReference type="EC" id="6.3.4.18"/>
    </reaction>
</comment>
<gene>
    <name evidence="5 6" type="primary">purK</name>
    <name evidence="9" type="ORF">EV659_101369</name>
</gene>
<dbReference type="Pfam" id="PF17769">
    <property type="entry name" value="PurK_C"/>
    <property type="match status" value="1"/>
</dbReference>
<feature type="binding site" evidence="5">
    <location>
        <begin position="297"/>
        <end position="298"/>
    </location>
    <ligand>
        <name>ATP</name>
        <dbReference type="ChEBI" id="CHEBI:30616"/>
    </ligand>
</feature>
<dbReference type="EC" id="6.3.4.18" evidence="5 6"/>
<dbReference type="AlphaFoldDB" id="A0A4R2PW55"/>
<evidence type="ECO:0000313" key="9">
    <source>
        <dbReference type="EMBL" id="TCP38465.1"/>
    </source>
</evidence>
<dbReference type="Gene3D" id="3.30.470.20">
    <property type="entry name" value="ATP-grasp fold, B domain"/>
    <property type="match status" value="1"/>
</dbReference>
<organism evidence="9 10">
    <name type="scientific">Rhodothalassium salexigens DSM 2132</name>
    <dbReference type="NCBI Taxonomy" id="1188247"/>
    <lineage>
        <taxon>Bacteria</taxon>
        <taxon>Pseudomonadati</taxon>
        <taxon>Pseudomonadota</taxon>
        <taxon>Alphaproteobacteria</taxon>
        <taxon>Rhodothalassiales</taxon>
        <taxon>Rhodothalassiaceae</taxon>
        <taxon>Rhodothalassium</taxon>
    </lineage>
</organism>
<dbReference type="NCBIfam" id="TIGR01161">
    <property type="entry name" value="purK"/>
    <property type="match status" value="1"/>
</dbReference>
<feature type="binding site" evidence="5">
    <location>
        <position position="177"/>
    </location>
    <ligand>
        <name>ATP</name>
        <dbReference type="ChEBI" id="CHEBI:30616"/>
    </ligand>
</feature>
<dbReference type="RefSeq" id="WP_132706906.1">
    <property type="nucleotide sequence ID" value="NZ_JACIGF010000001.1"/>
</dbReference>
<dbReference type="Gene3D" id="3.30.1490.20">
    <property type="entry name" value="ATP-grasp fold, A domain"/>
    <property type="match status" value="1"/>
</dbReference>
<name>A0A4R2PW55_RHOSA</name>
<protein>
    <recommendedName>
        <fullName evidence="5 6">N5-carboxyaminoimidazole ribonucleotide synthase</fullName>
        <shortName evidence="5 6">N5-CAIR synthase</shortName>
        <ecNumber evidence="5 6">6.3.4.18</ecNumber>
    </recommendedName>
    <alternativeName>
        <fullName evidence="5 6">5-(carboxyamino)imidazole ribonucleotide synthetase</fullName>
    </alternativeName>
</protein>
<dbReference type="PROSITE" id="PS50975">
    <property type="entry name" value="ATP_GRASP"/>
    <property type="match status" value="1"/>
</dbReference>
<evidence type="ECO:0000256" key="4">
    <source>
        <dbReference type="ARBA" id="ARBA00022840"/>
    </source>
</evidence>
<dbReference type="InterPro" id="IPR003135">
    <property type="entry name" value="ATP-grasp_carboxylate-amine"/>
</dbReference>
<dbReference type="Proteomes" id="UP000295399">
    <property type="component" value="Unassembled WGS sequence"/>
</dbReference>
<dbReference type="Gene3D" id="3.40.50.20">
    <property type="match status" value="1"/>
</dbReference>
<dbReference type="OrthoDB" id="9804625at2"/>
<dbReference type="InterPro" id="IPR013815">
    <property type="entry name" value="ATP_grasp_subdomain_1"/>
</dbReference>
<comment type="caution">
    <text evidence="9">The sequence shown here is derived from an EMBL/GenBank/DDBJ whole genome shotgun (WGS) entry which is preliminary data.</text>
</comment>
<dbReference type="InterPro" id="IPR054350">
    <property type="entry name" value="PurT/PurK_preATP-grasp"/>
</dbReference>
<feature type="region of interest" description="Disordered" evidence="7">
    <location>
        <begin position="1"/>
        <end position="35"/>
    </location>
</feature>
<dbReference type="InterPro" id="IPR005875">
    <property type="entry name" value="PurK"/>
</dbReference>
<evidence type="ECO:0000256" key="5">
    <source>
        <dbReference type="HAMAP-Rule" id="MF_01928"/>
    </source>
</evidence>
<dbReference type="Pfam" id="PF22660">
    <property type="entry name" value="RS_preATP-grasp-like"/>
    <property type="match status" value="1"/>
</dbReference>
<evidence type="ECO:0000256" key="6">
    <source>
        <dbReference type="RuleBase" id="RU361200"/>
    </source>
</evidence>
<evidence type="ECO:0000256" key="1">
    <source>
        <dbReference type="ARBA" id="ARBA00022598"/>
    </source>
</evidence>
<dbReference type="SUPFAM" id="SSF56059">
    <property type="entry name" value="Glutathione synthetase ATP-binding domain-like"/>
    <property type="match status" value="1"/>
</dbReference>
<evidence type="ECO:0000259" key="8">
    <source>
        <dbReference type="PROSITE" id="PS50975"/>
    </source>
</evidence>
<feature type="binding site" evidence="5">
    <location>
        <begin position="182"/>
        <end position="188"/>
    </location>
    <ligand>
        <name>ATP</name>
        <dbReference type="ChEBI" id="CHEBI:30616"/>
    </ligand>
</feature>
<comment type="similarity">
    <text evidence="5 6">Belongs to the PurK/PurT family.</text>
</comment>
<dbReference type="FunCoup" id="A0A4R2PW55">
    <property type="interactions" value="390"/>
</dbReference>
<dbReference type="FunFam" id="3.30.1490.20:FF:000015">
    <property type="entry name" value="N5-carboxyaminoimidazole ribonucleotide synthase"/>
    <property type="match status" value="1"/>
</dbReference>
<dbReference type="FunFam" id="3.40.50.20:FF:000016">
    <property type="entry name" value="N5-carboxyaminoimidazole ribonucleotide synthase"/>
    <property type="match status" value="1"/>
</dbReference>
<dbReference type="GO" id="GO:0046872">
    <property type="term" value="F:metal ion binding"/>
    <property type="evidence" value="ECO:0007669"/>
    <property type="project" value="InterPro"/>
</dbReference>
<sequence length="390" mass="41340">MTERRAPTPAIGTPGDAQTTTPDPGDPETPTVPRLQPGDTVGILGGGQLGRMLAMAAAQLGLRSHVYCPDPDSPAFQVASHATCADYDDQRALALFADQVAVATYEFENIPAEAIAYLSTRSHLAPSEMALMTANDRLVEKEFLNAIGVATAPYRAAETRRELAEAADAVGYPCIAKTRRFGYDGKGQARLDGPGDLDAVWNQLGPAQLIVEGVVAFDKEISVVTARTADGRSATFPVSENSHENHILARSVAPARIPDAAARTAADHAQRIAAALDYVGALAVEYFLTADGGVLANEIAPRVHNSFHWTIEGAVTSQFAQHIRAIAGWPLGATDLLGAVEMQNLLGDAALDWLGVLADPTAHLHLYGKGTPRPGRKMGHVTWVRPHTAP</sequence>
<evidence type="ECO:0000256" key="7">
    <source>
        <dbReference type="SAM" id="MobiDB-lite"/>
    </source>
</evidence>
<keyword evidence="3 5" id="KW-0658">Purine biosynthesis</keyword>
<dbReference type="GO" id="GO:0006189">
    <property type="term" value="P:'de novo' IMP biosynthetic process"/>
    <property type="evidence" value="ECO:0007669"/>
    <property type="project" value="UniProtKB-UniRule"/>
</dbReference>
<keyword evidence="1 5" id="KW-0436">Ligase</keyword>
<feature type="binding site" evidence="5">
    <location>
        <position position="137"/>
    </location>
    <ligand>
        <name>ATP</name>
        <dbReference type="ChEBI" id="CHEBI:30616"/>
    </ligand>
</feature>
<dbReference type="GO" id="GO:0004638">
    <property type="term" value="F:phosphoribosylaminoimidazole carboxylase activity"/>
    <property type="evidence" value="ECO:0007669"/>
    <property type="project" value="InterPro"/>
</dbReference>
<evidence type="ECO:0000313" key="10">
    <source>
        <dbReference type="Proteomes" id="UP000295399"/>
    </source>
</evidence>
<feature type="binding site" evidence="5">
    <location>
        <begin position="212"/>
        <end position="215"/>
    </location>
    <ligand>
        <name>ATP</name>
        <dbReference type="ChEBI" id="CHEBI:30616"/>
    </ligand>
</feature>
<keyword evidence="2 5" id="KW-0547">Nucleotide-binding</keyword>
<dbReference type="InParanoid" id="A0A4R2PW55"/>
<evidence type="ECO:0000256" key="2">
    <source>
        <dbReference type="ARBA" id="ARBA00022741"/>
    </source>
</evidence>
<dbReference type="Pfam" id="PF02222">
    <property type="entry name" value="ATP-grasp"/>
    <property type="match status" value="1"/>
</dbReference>
<dbReference type="PANTHER" id="PTHR11609">
    <property type="entry name" value="PURINE BIOSYNTHESIS PROTEIN 6/7, PUR6/7"/>
    <property type="match status" value="1"/>
</dbReference>
<keyword evidence="10" id="KW-1185">Reference proteome</keyword>
<dbReference type="InterPro" id="IPR016185">
    <property type="entry name" value="PreATP-grasp_dom_sf"/>
</dbReference>
<feature type="binding site" evidence="5">
    <location>
        <position position="243"/>
    </location>
    <ligand>
        <name>ATP</name>
        <dbReference type="ChEBI" id="CHEBI:30616"/>
    </ligand>
</feature>
<feature type="binding site" evidence="5">
    <location>
        <position position="220"/>
    </location>
    <ligand>
        <name>ATP</name>
        <dbReference type="ChEBI" id="CHEBI:30616"/>
    </ligand>
</feature>
<dbReference type="GO" id="GO:0005524">
    <property type="term" value="F:ATP binding"/>
    <property type="evidence" value="ECO:0007669"/>
    <property type="project" value="UniProtKB-UniRule"/>
</dbReference>
<proteinExistence type="inferred from homology"/>
<feature type="compositionally biased region" description="Low complexity" evidence="7">
    <location>
        <begin position="19"/>
        <end position="33"/>
    </location>
</feature>
<dbReference type="UniPathway" id="UPA00074">
    <property type="reaction ID" value="UER00942"/>
</dbReference>
<dbReference type="SUPFAM" id="SSF52440">
    <property type="entry name" value="PreATP-grasp domain"/>
    <property type="match status" value="1"/>
</dbReference>
<dbReference type="HAMAP" id="MF_01928">
    <property type="entry name" value="PurK"/>
    <property type="match status" value="1"/>
</dbReference>
<feature type="domain" description="ATP-grasp" evidence="8">
    <location>
        <begin position="141"/>
        <end position="327"/>
    </location>
</feature>
<dbReference type="NCBIfam" id="NF004676">
    <property type="entry name" value="PRK06019.1-2"/>
    <property type="match status" value="1"/>
</dbReference>
<dbReference type="NCBIfam" id="NF004679">
    <property type="entry name" value="PRK06019.1-5"/>
    <property type="match status" value="1"/>
</dbReference>
<comment type="pathway">
    <text evidence="5 6">Purine metabolism; IMP biosynthesis via de novo pathway; 5-amino-1-(5-phospho-D-ribosyl)imidazole-4-carboxylate from 5-amino-1-(5-phospho-D-ribosyl)imidazole (N5-CAIR route): step 1/2.</text>
</comment>
<dbReference type="SUPFAM" id="SSF51246">
    <property type="entry name" value="Rudiment single hybrid motif"/>
    <property type="match status" value="1"/>
</dbReference>
<dbReference type="InterPro" id="IPR040686">
    <property type="entry name" value="PurK_C"/>
</dbReference>
<dbReference type="InterPro" id="IPR011761">
    <property type="entry name" value="ATP-grasp"/>
</dbReference>
<accession>A0A4R2PW55</accession>